<reference evidence="2" key="1">
    <citation type="submission" date="2014-11" db="EMBL/GenBank/DDBJ databases">
        <authorList>
            <person name="Amaro Gonzalez C."/>
        </authorList>
    </citation>
    <scope>NUCLEOTIDE SEQUENCE</scope>
</reference>
<feature type="compositionally biased region" description="Basic and acidic residues" evidence="1">
    <location>
        <begin position="36"/>
        <end position="45"/>
    </location>
</feature>
<organism evidence="2">
    <name type="scientific">Anguilla anguilla</name>
    <name type="common">European freshwater eel</name>
    <name type="synonym">Muraena anguilla</name>
    <dbReference type="NCBI Taxonomy" id="7936"/>
    <lineage>
        <taxon>Eukaryota</taxon>
        <taxon>Metazoa</taxon>
        <taxon>Chordata</taxon>
        <taxon>Craniata</taxon>
        <taxon>Vertebrata</taxon>
        <taxon>Euteleostomi</taxon>
        <taxon>Actinopterygii</taxon>
        <taxon>Neopterygii</taxon>
        <taxon>Teleostei</taxon>
        <taxon>Anguilliformes</taxon>
        <taxon>Anguillidae</taxon>
        <taxon>Anguilla</taxon>
    </lineage>
</organism>
<accession>A0A0E9PYP4</accession>
<dbReference type="AlphaFoldDB" id="A0A0E9PYP4"/>
<evidence type="ECO:0000313" key="2">
    <source>
        <dbReference type="EMBL" id="JAH09392.1"/>
    </source>
</evidence>
<dbReference type="EMBL" id="GBXM01099185">
    <property type="protein sequence ID" value="JAH09392.1"/>
    <property type="molecule type" value="Transcribed_RNA"/>
</dbReference>
<evidence type="ECO:0000256" key="1">
    <source>
        <dbReference type="SAM" id="MobiDB-lite"/>
    </source>
</evidence>
<name>A0A0E9PYP4_ANGAN</name>
<reference evidence="2" key="2">
    <citation type="journal article" date="2015" name="Fish Shellfish Immunol.">
        <title>Early steps in the European eel (Anguilla anguilla)-Vibrio vulnificus interaction in the gills: Role of the RtxA13 toxin.</title>
        <authorList>
            <person name="Callol A."/>
            <person name="Pajuelo D."/>
            <person name="Ebbesson L."/>
            <person name="Teles M."/>
            <person name="MacKenzie S."/>
            <person name="Amaro C."/>
        </authorList>
    </citation>
    <scope>NUCLEOTIDE SEQUENCE</scope>
</reference>
<sequence length="45" mass="5213">MVLKLLRKWLTCIFSCNPSNSFTGDQSNRMSSFSRSSEHNTTRLM</sequence>
<proteinExistence type="predicted"/>
<feature type="region of interest" description="Disordered" evidence="1">
    <location>
        <begin position="19"/>
        <end position="45"/>
    </location>
</feature>
<protein>
    <submittedName>
        <fullName evidence="2">Uncharacterized protein</fullName>
    </submittedName>
</protein>